<feature type="transmembrane region" description="Helical" evidence="1">
    <location>
        <begin position="243"/>
        <end position="264"/>
    </location>
</feature>
<feature type="transmembrane region" description="Helical" evidence="1">
    <location>
        <begin position="200"/>
        <end position="219"/>
    </location>
</feature>
<dbReference type="Proteomes" id="UP000785679">
    <property type="component" value="Unassembled WGS sequence"/>
</dbReference>
<feature type="transmembrane region" description="Helical" evidence="1">
    <location>
        <begin position="323"/>
        <end position="342"/>
    </location>
</feature>
<keyword evidence="1" id="KW-0472">Membrane</keyword>
<evidence type="ECO:0000259" key="2">
    <source>
        <dbReference type="Pfam" id="PF01757"/>
    </source>
</evidence>
<feature type="domain" description="Acyltransferase 3" evidence="2">
    <location>
        <begin position="9"/>
        <end position="337"/>
    </location>
</feature>
<sequence length="432" mass="49946">MLDFLQEIFFTFIIACQFGTDIFLLTSAFLGTYKCIQIYEANGGKLHFTDVLKMYGRKYLRLAPMLYLAFFVGWVITPRLKDSPAWPATNQLFYKCDQYWWAQILFIGNIVPFFVEVTCGCFYWAWIVYCDMQLYLLIPIFVVIYKKSRMAGILTQFILSAFSLILLMFVAQEYNLKAGPLSAEGYYMFANMTNKPWGKFASYALGVLLAFTYMDILSYRKIDNDNVKRECYPKIHILHTQAWISYIGALISLPLIPFTLLIGYDANKDPYQWTQLTDDAYYAFNKYIFMLCVTFLLLAVLVGHLNFLKVMFKNSYCRAGGKICFEASLVAPVMVTFLYFGQENSVYLSDPNSLIFGGGHIACMTLLGFMMYVFIEYPLNTGIKILTQGKLSHEPLLRAHFYQENPRQSDMMTDGTRQKLLDMLHKIKGIEQ</sequence>
<dbReference type="Pfam" id="PF01757">
    <property type="entry name" value="Acyl_transf_3"/>
    <property type="match status" value="1"/>
</dbReference>
<dbReference type="EMBL" id="RRYP01003968">
    <property type="protein sequence ID" value="TNV83289.1"/>
    <property type="molecule type" value="Genomic_DNA"/>
</dbReference>
<feature type="transmembrane region" description="Helical" evidence="1">
    <location>
        <begin position="151"/>
        <end position="171"/>
    </location>
</feature>
<name>A0A8J8NZY7_HALGN</name>
<organism evidence="3 4">
    <name type="scientific">Halteria grandinella</name>
    <dbReference type="NCBI Taxonomy" id="5974"/>
    <lineage>
        <taxon>Eukaryota</taxon>
        <taxon>Sar</taxon>
        <taxon>Alveolata</taxon>
        <taxon>Ciliophora</taxon>
        <taxon>Intramacronucleata</taxon>
        <taxon>Spirotrichea</taxon>
        <taxon>Stichotrichia</taxon>
        <taxon>Sporadotrichida</taxon>
        <taxon>Halteriidae</taxon>
        <taxon>Halteria</taxon>
    </lineage>
</organism>
<evidence type="ECO:0000313" key="4">
    <source>
        <dbReference type="Proteomes" id="UP000785679"/>
    </source>
</evidence>
<protein>
    <recommendedName>
        <fullName evidence="2">Acyltransferase 3 domain-containing protein</fullName>
    </recommendedName>
</protein>
<dbReference type="AlphaFoldDB" id="A0A8J8NZY7"/>
<dbReference type="PANTHER" id="PTHR11161:SF0">
    <property type="entry name" value="O-ACYLTRANSFERASE LIKE PROTEIN"/>
    <property type="match status" value="1"/>
</dbReference>
<proteinExistence type="predicted"/>
<comment type="caution">
    <text evidence="3">The sequence shown here is derived from an EMBL/GenBank/DDBJ whole genome shotgun (WGS) entry which is preliminary data.</text>
</comment>
<keyword evidence="1" id="KW-0812">Transmembrane</keyword>
<keyword evidence="4" id="KW-1185">Reference proteome</keyword>
<feature type="transmembrane region" description="Helical" evidence="1">
    <location>
        <begin position="12"/>
        <end position="39"/>
    </location>
</feature>
<dbReference type="InterPro" id="IPR052728">
    <property type="entry name" value="O2_lipid_transport_reg"/>
</dbReference>
<dbReference type="OrthoDB" id="118951at2759"/>
<dbReference type="PANTHER" id="PTHR11161">
    <property type="entry name" value="O-ACYLTRANSFERASE"/>
    <property type="match status" value="1"/>
</dbReference>
<evidence type="ECO:0000313" key="3">
    <source>
        <dbReference type="EMBL" id="TNV83289.1"/>
    </source>
</evidence>
<gene>
    <name evidence="3" type="ORF">FGO68_gene14535</name>
</gene>
<keyword evidence="1" id="KW-1133">Transmembrane helix</keyword>
<dbReference type="GO" id="GO:0016747">
    <property type="term" value="F:acyltransferase activity, transferring groups other than amino-acyl groups"/>
    <property type="evidence" value="ECO:0007669"/>
    <property type="project" value="InterPro"/>
</dbReference>
<accession>A0A8J8NZY7</accession>
<reference evidence="3" key="1">
    <citation type="submission" date="2019-06" db="EMBL/GenBank/DDBJ databases">
        <authorList>
            <person name="Zheng W."/>
        </authorList>
    </citation>
    <scope>NUCLEOTIDE SEQUENCE</scope>
    <source>
        <strain evidence="3">QDHG01</strain>
    </source>
</reference>
<feature type="transmembrane region" description="Helical" evidence="1">
    <location>
        <begin position="354"/>
        <end position="375"/>
    </location>
</feature>
<feature type="transmembrane region" description="Helical" evidence="1">
    <location>
        <begin position="59"/>
        <end position="77"/>
    </location>
</feature>
<feature type="transmembrane region" description="Helical" evidence="1">
    <location>
        <begin position="284"/>
        <end position="302"/>
    </location>
</feature>
<feature type="transmembrane region" description="Helical" evidence="1">
    <location>
        <begin position="123"/>
        <end position="144"/>
    </location>
</feature>
<evidence type="ECO:0000256" key="1">
    <source>
        <dbReference type="SAM" id="Phobius"/>
    </source>
</evidence>
<dbReference type="InterPro" id="IPR002656">
    <property type="entry name" value="Acyl_transf_3_dom"/>
</dbReference>